<protein>
    <submittedName>
        <fullName evidence="2">META domain-containing protein</fullName>
    </submittedName>
</protein>
<dbReference type="RefSeq" id="WP_114678243.1">
    <property type="nucleotide sequence ID" value="NZ_CP031188.1"/>
</dbReference>
<dbReference type="PROSITE" id="PS51257">
    <property type="entry name" value="PROKAR_LIPOPROTEIN"/>
    <property type="match status" value="1"/>
</dbReference>
<sequence length="137" mass="15252">MKRLAFFILIITFLISCSGTKEMSKAILTETTWQLKSLNGDAELSGFSKKIPHINFTEDDRVSGNTGCNSFNGAYSNSTNKGTIVFSRMVSTKMYCDGVPESEFLGALNQVNTIKKSKDELIFLDNDKTIMVFVPKE</sequence>
<evidence type="ECO:0000313" key="3">
    <source>
        <dbReference type="Proteomes" id="UP000253951"/>
    </source>
</evidence>
<dbReference type="OrthoDB" id="880459at2"/>
<dbReference type="PANTHER" id="PTHR35535:SF1">
    <property type="entry name" value="HEAT SHOCK PROTEIN HSLJ"/>
    <property type="match status" value="1"/>
</dbReference>
<feature type="domain" description="DUF306" evidence="1">
    <location>
        <begin position="28"/>
        <end position="133"/>
    </location>
</feature>
<dbReference type="PANTHER" id="PTHR35535">
    <property type="entry name" value="HEAT SHOCK PROTEIN HSLJ"/>
    <property type="match status" value="1"/>
</dbReference>
<dbReference type="InterPro" id="IPR053147">
    <property type="entry name" value="Hsp_HslJ-like"/>
</dbReference>
<organism evidence="2 3">
    <name type="scientific">Flavobacterium arcticum</name>
    <dbReference type="NCBI Taxonomy" id="1784713"/>
    <lineage>
        <taxon>Bacteria</taxon>
        <taxon>Pseudomonadati</taxon>
        <taxon>Bacteroidota</taxon>
        <taxon>Flavobacteriia</taxon>
        <taxon>Flavobacteriales</taxon>
        <taxon>Flavobacteriaceae</taxon>
        <taxon>Flavobacterium</taxon>
    </lineage>
</organism>
<keyword evidence="3" id="KW-1185">Reference proteome</keyword>
<evidence type="ECO:0000313" key="2">
    <source>
        <dbReference type="EMBL" id="AXG74485.1"/>
    </source>
</evidence>
<dbReference type="KEGG" id="fat:DVK85_09655"/>
<dbReference type="InterPro" id="IPR005184">
    <property type="entry name" value="DUF306_Meta_HslJ"/>
</dbReference>
<evidence type="ECO:0000259" key="1">
    <source>
        <dbReference type="Pfam" id="PF03724"/>
    </source>
</evidence>
<proteinExistence type="predicted"/>
<dbReference type="InterPro" id="IPR038670">
    <property type="entry name" value="HslJ-like_sf"/>
</dbReference>
<dbReference type="Pfam" id="PF03724">
    <property type="entry name" value="META"/>
    <property type="match status" value="1"/>
</dbReference>
<name>A0A345HD25_9FLAO</name>
<dbReference type="Proteomes" id="UP000253951">
    <property type="component" value="Chromosome"/>
</dbReference>
<accession>A0A345HD25</accession>
<reference evidence="2 3" key="1">
    <citation type="submission" date="2018-07" db="EMBL/GenBank/DDBJ databases">
        <title>Complete genome sequence of Flavobacterium arcticum type strain SM1502T.</title>
        <authorList>
            <person name="Li Y."/>
            <person name="Li D.-D."/>
        </authorList>
    </citation>
    <scope>NUCLEOTIDE SEQUENCE [LARGE SCALE GENOMIC DNA]</scope>
    <source>
        <strain evidence="2 3">SM1502</strain>
    </source>
</reference>
<dbReference type="AlphaFoldDB" id="A0A345HD25"/>
<gene>
    <name evidence="2" type="ORF">DVK85_09655</name>
</gene>
<dbReference type="Gene3D" id="2.40.128.270">
    <property type="match status" value="1"/>
</dbReference>
<dbReference type="EMBL" id="CP031188">
    <property type="protein sequence ID" value="AXG74485.1"/>
    <property type="molecule type" value="Genomic_DNA"/>
</dbReference>